<name>A0A6B0GPJ6_9EURY</name>
<dbReference type="InterPro" id="IPR058893">
    <property type="entry name" value="RHH-containing"/>
</dbReference>
<dbReference type="RefSeq" id="WP_158206402.1">
    <property type="nucleotide sequence ID" value="NZ_WSZK01000039.1"/>
</dbReference>
<gene>
    <name evidence="1" type="ORF">GQS65_20065</name>
</gene>
<protein>
    <submittedName>
        <fullName evidence="1">Uncharacterized protein</fullName>
    </submittedName>
</protein>
<evidence type="ECO:0000313" key="2">
    <source>
        <dbReference type="Proteomes" id="UP000451471"/>
    </source>
</evidence>
<dbReference type="EMBL" id="WSZK01000039">
    <property type="protein sequence ID" value="MWG36752.1"/>
    <property type="molecule type" value="Genomic_DNA"/>
</dbReference>
<accession>A0A6B0GPJ6</accession>
<dbReference type="Pfam" id="PF26048">
    <property type="entry name" value="RHH_11"/>
    <property type="match status" value="1"/>
</dbReference>
<dbReference type="AlphaFoldDB" id="A0A6B0GPJ6"/>
<sequence length="106" mass="11795">MSLDDLTDAVDAAYADLGDGHALALDRETKTELALLEAGLGPEETDDLLKRAVHLLFQSTVETGRLDAHLRREYGVTYDEYLSGMTYEEMTGAPDPPENDGRRYQF</sequence>
<comment type="caution">
    <text evidence="1">The sequence shown here is derived from an EMBL/GenBank/DDBJ whole genome shotgun (WGS) entry which is preliminary data.</text>
</comment>
<dbReference type="Proteomes" id="UP000451471">
    <property type="component" value="Unassembled WGS sequence"/>
</dbReference>
<proteinExistence type="predicted"/>
<dbReference type="OrthoDB" id="297731at2157"/>
<organism evidence="1 2">
    <name type="scientific">Halomarina oriensis</name>
    <dbReference type="NCBI Taxonomy" id="671145"/>
    <lineage>
        <taxon>Archaea</taxon>
        <taxon>Methanobacteriati</taxon>
        <taxon>Methanobacteriota</taxon>
        <taxon>Stenosarchaea group</taxon>
        <taxon>Halobacteria</taxon>
        <taxon>Halobacteriales</taxon>
        <taxon>Natronomonadaceae</taxon>
        <taxon>Halomarina</taxon>
    </lineage>
</organism>
<keyword evidence="2" id="KW-1185">Reference proteome</keyword>
<evidence type="ECO:0000313" key="1">
    <source>
        <dbReference type="EMBL" id="MWG36752.1"/>
    </source>
</evidence>
<reference evidence="1 2" key="1">
    <citation type="submission" date="2019-12" db="EMBL/GenBank/DDBJ databases">
        <title>Halocatena pleomorpha gen. nov. sp. nov., an extremely halophilic archaeon of family Halobacteriaceae isolated from saltpan soil.</title>
        <authorList>
            <person name="Pal Y."/>
            <person name="Verma A."/>
            <person name="Krishnamurthi S."/>
            <person name="Kumar P."/>
        </authorList>
    </citation>
    <scope>NUCLEOTIDE SEQUENCE [LARGE SCALE GENOMIC DNA]</scope>
    <source>
        <strain evidence="1 2">JCM 16495</strain>
    </source>
</reference>